<dbReference type="Proteomes" id="UP001610335">
    <property type="component" value="Unassembled WGS sequence"/>
</dbReference>
<dbReference type="PANTHER" id="PTHR35605:SF1">
    <property type="entry name" value="ECP2 EFFECTOR PROTEIN DOMAIN-CONTAINING PROTEIN-RELATED"/>
    <property type="match status" value="1"/>
</dbReference>
<evidence type="ECO:0000313" key="2">
    <source>
        <dbReference type="EMBL" id="KAL2824483.1"/>
    </source>
</evidence>
<name>A0ABR4I9T2_9EURO</name>
<gene>
    <name evidence="2" type="ORF">BDW59DRAFT_162370</name>
</gene>
<dbReference type="PANTHER" id="PTHR35605">
    <property type="entry name" value="ECP2 EFFECTOR PROTEIN DOMAIN-CONTAINING PROTEIN-RELATED"/>
    <property type="match status" value="1"/>
</dbReference>
<keyword evidence="1" id="KW-0732">Signal</keyword>
<proteinExistence type="predicted"/>
<keyword evidence="3" id="KW-1185">Reference proteome</keyword>
<organism evidence="2 3">
    <name type="scientific">Aspergillus cavernicola</name>
    <dbReference type="NCBI Taxonomy" id="176166"/>
    <lineage>
        <taxon>Eukaryota</taxon>
        <taxon>Fungi</taxon>
        <taxon>Dikarya</taxon>
        <taxon>Ascomycota</taxon>
        <taxon>Pezizomycotina</taxon>
        <taxon>Eurotiomycetes</taxon>
        <taxon>Eurotiomycetidae</taxon>
        <taxon>Eurotiales</taxon>
        <taxon>Aspergillaceae</taxon>
        <taxon>Aspergillus</taxon>
        <taxon>Aspergillus subgen. Nidulantes</taxon>
    </lineage>
</organism>
<reference evidence="2 3" key="1">
    <citation type="submission" date="2024-07" db="EMBL/GenBank/DDBJ databases">
        <title>Section-level genome sequencing and comparative genomics of Aspergillus sections Usti and Cavernicolus.</title>
        <authorList>
            <consortium name="Lawrence Berkeley National Laboratory"/>
            <person name="Nybo J.L."/>
            <person name="Vesth T.C."/>
            <person name="Theobald S."/>
            <person name="Frisvad J.C."/>
            <person name="Larsen T.O."/>
            <person name="Kjaerboelling I."/>
            <person name="Rothschild-Mancinelli K."/>
            <person name="Lyhne E.K."/>
            <person name="Kogle M.E."/>
            <person name="Barry K."/>
            <person name="Clum A."/>
            <person name="Na H."/>
            <person name="Ledsgaard L."/>
            <person name="Lin J."/>
            <person name="Lipzen A."/>
            <person name="Kuo A."/>
            <person name="Riley R."/>
            <person name="Mondo S."/>
            <person name="LaButti K."/>
            <person name="Haridas S."/>
            <person name="Pangalinan J."/>
            <person name="Salamov A.A."/>
            <person name="Simmons B.A."/>
            <person name="Magnuson J.K."/>
            <person name="Chen J."/>
            <person name="Drula E."/>
            <person name="Henrissat B."/>
            <person name="Wiebenga A."/>
            <person name="Lubbers R.J."/>
            <person name="Gomes A.C."/>
            <person name="Makela M.R."/>
            <person name="Stajich J."/>
            <person name="Grigoriev I.V."/>
            <person name="Mortensen U.H."/>
            <person name="De vries R.P."/>
            <person name="Baker S.E."/>
            <person name="Andersen M.R."/>
        </authorList>
    </citation>
    <scope>NUCLEOTIDE SEQUENCE [LARGE SCALE GENOMIC DNA]</scope>
    <source>
        <strain evidence="2 3">CBS 600.67</strain>
    </source>
</reference>
<accession>A0ABR4I9T2</accession>
<feature type="signal peptide" evidence="1">
    <location>
        <begin position="1"/>
        <end position="19"/>
    </location>
</feature>
<comment type="caution">
    <text evidence="2">The sequence shown here is derived from an EMBL/GenBank/DDBJ whole genome shotgun (WGS) entry which is preliminary data.</text>
</comment>
<feature type="chain" id="PRO_5046540278" evidence="1">
    <location>
        <begin position="20"/>
        <end position="144"/>
    </location>
</feature>
<evidence type="ECO:0000256" key="1">
    <source>
        <dbReference type="SAM" id="SignalP"/>
    </source>
</evidence>
<evidence type="ECO:0000313" key="3">
    <source>
        <dbReference type="Proteomes" id="UP001610335"/>
    </source>
</evidence>
<protein>
    <submittedName>
        <fullName evidence="2">Uncharacterized protein</fullName>
    </submittedName>
</protein>
<sequence length="144" mass="15842">MQWTTIMIALGALSTQAFGAAIDTRFNNDSPSLMKRVDFDHTEYFCHDGVVNGRKDQLRDGIDYLRSIGGTPEEAPNTCGRVSCSYNTAIYWCNNNDETHYLRSYATIADGAQWLLDTCGGDGSPGGEVYTPDNWGVRVVVDAC</sequence>
<dbReference type="EMBL" id="JBFXLS010000043">
    <property type="protein sequence ID" value="KAL2824483.1"/>
    <property type="molecule type" value="Genomic_DNA"/>
</dbReference>